<evidence type="ECO:0000313" key="2">
    <source>
        <dbReference type="EMBL" id="TYS41899.1"/>
    </source>
</evidence>
<dbReference type="InterPro" id="IPR050723">
    <property type="entry name" value="CFA/CMAS"/>
</dbReference>
<dbReference type="AlphaFoldDB" id="A0A5D4QU62"/>
<sequence>MSGLETIRTTEDVMNMLDFLLKEESSFQWDQFYERRGNQVPFFRNVPDENLAAYFNEGIIKAGRVLELGCGPGRNAIYMAGKGCTVDAVDSSKEALNWARERVRRNDVDITFVEADIFQLDQSFAGYDFIYDSGCFHHIPPHRRADYFAILRDRLKPNGFFALTCFEENGELGGSAQSDWDVYRERSMKGGLGFTEEKLLHLFSGFRPVEIRPMKKKNNDDAEFGVSGLLTALFQKKE</sequence>
<dbReference type="RefSeq" id="WP_148976955.1">
    <property type="nucleotide sequence ID" value="NZ_VTER01000017.1"/>
</dbReference>
<dbReference type="PANTHER" id="PTHR43667:SF2">
    <property type="entry name" value="FATTY ACID C-METHYL TRANSFERASE"/>
    <property type="match status" value="1"/>
</dbReference>
<dbReference type="Proteomes" id="UP000322139">
    <property type="component" value="Unassembled WGS sequence"/>
</dbReference>
<dbReference type="GO" id="GO:0008168">
    <property type="term" value="F:methyltransferase activity"/>
    <property type="evidence" value="ECO:0007669"/>
    <property type="project" value="UniProtKB-KW"/>
</dbReference>
<proteinExistence type="predicted"/>
<dbReference type="EMBL" id="VTER01000017">
    <property type="protein sequence ID" value="TYS41899.1"/>
    <property type="molecule type" value="Genomic_DNA"/>
</dbReference>
<dbReference type="InterPro" id="IPR041698">
    <property type="entry name" value="Methyltransf_25"/>
</dbReference>
<organism evidence="2 3">
    <name type="scientific">Bacillus infantis</name>
    <dbReference type="NCBI Taxonomy" id="324767"/>
    <lineage>
        <taxon>Bacteria</taxon>
        <taxon>Bacillati</taxon>
        <taxon>Bacillota</taxon>
        <taxon>Bacilli</taxon>
        <taxon>Bacillales</taxon>
        <taxon>Bacillaceae</taxon>
        <taxon>Bacillus</taxon>
    </lineage>
</organism>
<reference evidence="2 3" key="1">
    <citation type="submission" date="2019-08" db="EMBL/GenBank/DDBJ databases">
        <title>Bacillus genomes from the desert of Cuatro Cienegas, Coahuila.</title>
        <authorList>
            <person name="Olmedo-Alvarez G."/>
        </authorList>
    </citation>
    <scope>NUCLEOTIDE SEQUENCE [LARGE SCALE GENOMIC DNA]</scope>
    <source>
        <strain evidence="2 3">CH446_14T</strain>
    </source>
</reference>
<dbReference type="Pfam" id="PF13649">
    <property type="entry name" value="Methyltransf_25"/>
    <property type="match status" value="1"/>
</dbReference>
<dbReference type="Gene3D" id="3.40.50.150">
    <property type="entry name" value="Vaccinia Virus protein VP39"/>
    <property type="match status" value="1"/>
</dbReference>
<dbReference type="PANTHER" id="PTHR43667">
    <property type="entry name" value="CYCLOPROPANE-FATTY-ACYL-PHOSPHOLIPID SYNTHASE"/>
    <property type="match status" value="1"/>
</dbReference>
<evidence type="ECO:0000259" key="1">
    <source>
        <dbReference type="Pfam" id="PF13649"/>
    </source>
</evidence>
<evidence type="ECO:0000313" key="3">
    <source>
        <dbReference type="Proteomes" id="UP000322139"/>
    </source>
</evidence>
<dbReference type="CDD" id="cd02440">
    <property type="entry name" value="AdoMet_MTases"/>
    <property type="match status" value="1"/>
</dbReference>
<accession>A0A5D4QU62</accession>
<dbReference type="GO" id="GO:0032259">
    <property type="term" value="P:methylation"/>
    <property type="evidence" value="ECO:0007669"/>
    <property type="project" value="UniProtKB-KW"/>
</dbReference>
<dbReference type="InterPro" id="IPR029063">
    <property type="entry name" value="SAM-dependent_MTases_sf"/>
</dbReference>
<name>A0A5D4QU62_9BACI</name>
<keyword evidence="2" id="KW-0489">Methyltransferase</keyword>
<protein>
    <submittedName>
        <fullName evidence="2">Class I SAM-dependent methyltransferase</fullName>
    </submittedName>
</protein>
<gene>
    <name evidence="2" type="ORF">FZD51_23550</name>
</gene>
<dbReference type="SUPFAM" id="SSF53335">
    <property type="entry name" value="S-adenosyl-L-methionine-dependent methyltransferases"/>
    <property type="match status" value="1"/>
</dbReference>
<comment type="caution">
    <text evidence="2">The sequence shown here is derived from an EMBL/GenBank/DDBJ whole genome shotgun (WGS) entry which is preliminary data.</text>
</comment>
<keyword evidence="2" id="KW-0808">Transferase</keyword>
<feature type="domain" description="Methyltransferase" evidence="1">
    <location>
        <begin position="65"/>
        <end position="159"/>
    </location>
</feature>